<dbReference type="Proteomes" id="UP000197153">
    <property type="component" value="Chromosome 3"/>
</dbReference>
<dbReference type="SUPFAM" id="SSF48056">
    <property type="entry name" value="Di-copper centre-containing domain"/>
    <property type="match status" value="1"/>
</dbReference>
<feature type="region of interest" description="Disordered" evidence="3">
    <location>
        <begin position="392"/>
        <end position="417"/>
    </location>
</feature>
<dbReference type="PROSITE" id="PS00498">
    <property type="entry name" value="TYROSINASE_2"/>
    <property type="match status" value="1"/>
</dbReference>
<dbReference type="PRINTS" id="PR00092">
    <property type="entry name" value="TYROSINASE"/>
</dbReference>
<evidence type="ECO:0000313" key="6">
    <source>
        <dbReference type="EMBL" id="ASG24202.1"/>
    </source>
</evidence>
<dbReference type="PANTHER" id="PTHR11474">
    <property type="entry name" value="TYROSINASE FAMILY MEMBER"/>
    <property type="match status" value="1"/>
</dbReference>
<evidence type="ECO:0000313" key="7">
    <source>
        <dbReference type="Proteomes" id="UP000197153"/>
    </source>
</evidence>
<dbReference type="EMBL" id="CP022112">
    <property type="protein sequence ID" value="ASG24202.1"/>
    <property type="molecule type" value="Genomic_DNA"/>
</dbReference>
<keyword evidence="7" id="KW-1185">Reference proteome</keyword>
<evidence type="ECO:0000256" key="2">
    <source>
        <dbReference type="ARBA" id="ARBA00023008"/>
    </source>
</evidence>
<dbReference type="GO" id="GO:0046872">
    <property type="term" value="F:metal ion binding"/>
    <property type="evidence" value="ECO:0007669"/>
    <property type="project" value="UniProtKB-KW"/>
</dbReference>
<dbReference type="PROSITE" id="PS00497">
    <property type="entry name" value="TYROSINASE_1"/>
    <property type="match status" value="1"/>
</dbReference>
<accession>A0A248JZS5</accession>
<gene>
    <name evidence="6" type="ORF">Y958_25140</name>
</gene>
<feature type="domain" description="Tyrosinase copper-binding" evidence="4">
    <location>
        <begin position="163"/>
        <end position="180"/>
    </location>
</feature>
<dbReference type="InterPro" id="IPR050316">
    <property type="entry name" value="Tyrosinase/Hemocyanin"/>
</dbReference>
<feature type="domain" description="Tyrosinase copper-binding" evidence="5">
    <location>
        <begin position="297"/>
        <end position="308"/>
    </location>
</feature>
<reference evidence="6 7" key="1">
    <citation type="submission" date="2017-06" db="EMBL/GenBank/DDBJ databases">
        <title>Complete genome sequence of Nitrospirillum amazonense strain CBAmC, an endophytic nitrogen-fixing and plant growth-promoting bacterium, isolated from sugarcane.</title>
        <authorList>
            <person name="Schwab S."/>
            <person name="dos Santos Teixeira K.R."/>
            <person name="Simoes Araujo J.L."/>
            <person name="Soares Vidal M."/>
            <person name="Borges de Freitas H.R."/>
            <person name="Rivello Crivelaro A.L."/>
            <person name="Bueno de Camargo Nunes A."/>
            <person name="dos Santos C.M."/>
            <person name="Palmeira da Silva Rosa D."/>
            <person name="da Silva Padilha D."/>
            <person name="da Silva E."/>
            <person name="Araujo Terra L."/>
            <person name="Soares Mendes V."/>
            <person name="Farinelli L."/>
            <person name="Magalhaes Cruz L."/>
            <person name="Baldani J.I."/>
        </authorList>
    </citation>
    <scope>NUCLEOTIDE SEQUENCE [LARGE SCALE GENOMIC DNA]</scope>
    <source>
        <strain evidence="6 7">CBAmC</strain>
    </source>
</reference>
<dbReference type="Gene3D" id="1.10.1280.10">
    <property type="entry name" value="Di-copper center containing domain from catechol oxidase"/>
    <property type="match status" value="1"/>
</dbReference>
<dbReference type="InterPro" id="IPR002227">
    <property type="entry name" value="Tyrosinase_Cu-bd"/>
</dbReference>
<dbReference type="InterPro" id="IPR057190">
    <property type="entry name" value="DUF7868"/>
</dbReference>
<dbReference type="GO" id="GO:0016491">
    <property type="term" value="F:oxidoreductase activity"/>
    <property type="evidence" value="ECO:0007669"/>
    <property type="project" value="InterPro"/>
</dbReference>
<proteinExistence type="predicted"/>
<name>A0A248JZS5_9PROT</name>
<dbReference type="AlphaFoldDB" id="A0A248JZS5"/>
<evidence type="ECO:0000256" key="1">
    <source>
        <dbReference type="ARBA" id="ARBA00022723"/>
    </source>
</evidence>
<dbReference type="InterPro" id="IPR008922">
    <property type="entry name" value="Di-copper_centre_dom_sf"/>
</dbReference>
<evidence type="ECO:0000256" key="3">
    <source>
        <dbReference type="SAM" id="MobiDB-lite"/>
    </source>
</evidence>
<keyword evidence="2" id="KW-0186">Copper</keyword>
<feature type="compositionally biased region" description="Pro residues" evidence="3">
    <location>
        <begin position="395"/>
        <end position="412"/>
    </location>
</feature>
<evidence type="ECO:0000259" key="4">
    <source>
        <dbReference type="PROSITE" id="PS00497"/>
    </source>
</evidence>
<dbReference type="Pfam" id="PF00264">
    <property type="entry name" value="Tyrosinase"/>
    <property type="match status" value="2"/>
</dbReference>
<dbReference type="PANTHER" id="PTHR11474:SF76">
    <property type="entry name" value="SHKT DOMAIN-CONTAINING PROTEIN"/>
    <property type="match status" value="1"/>
</dbReference>
<organism evidence="6 7">
    <name type="scientific">Nitrospirillum viridazoti CBAmc</name>
    <dbReference type="NCBI Taxonomy" id="1441467"/>
    <lineage>
        <taxon>Bacteria</taxon>
        <taxon>Pseudomonadati</taxon>
        <taxon>Pseudomonadota</taxon>
        <taxon>Alphaproteobacteria</taxon>
        <taxon>Rhodospirillales</taxon>
        <taxon>Azospirillaceae</taxon>
        <taxon>Nitrospirillum</taxon>
        <taxon>Nitrospirillum viridazoti</taxon>
    </lineage>
</organism>
<dbReference type="KEGG" id="nao:Y958_25140"/>
<keyword evidence="1" id="KW-0479">Metal-binding</keyword>
<sequence>MTKPASRDMSRASISPRGCEMRIITSSRATRRLIGTAALAIATAFAVPSLSNAETSAEAAKAPGGIRLSWQDFAKDPAKVASLRKAVAVMKSRNSADHTSAVYRTSWEYWANIHGYFGPDSPFGTVADNTQGLPQQYLVYFKGIQDTTPPDQVAKDVWANCQHGTPWFFAWHRLYLLYFEKQLQAASGDPTLRLPYWDYSNPAQLAMPAAFIDKTYVDGSGKTQPNPLYEARRAPGWLTGKATLNGSSTNINSALKLKQFTAYQNYIEGRVHGYVHCTVGVTCPVVDMGSVPYSSNDPVFWSHHANIDRMWSCWSNIGGHQNPDTDAFLNQPYSFVDTNGKEFTVTVRDLFNGTIVDYKYEQETNCARGAGETLVASAGSTVALAAAAVKTADQPPNPLTPTPLTPNGPAPNAPATESLLAEPQPLNAPSQPLALTQAKTKVKITMPQGGEKARLQAFALAPQNAAATETHLILEGISYKAHPGTMFDVFLENSKDPKKRVQVGTISFFSLSGAAAAKHAEHQAPKTDDFDVTDALREVAGGKASLSDVTVSFEATTGREGTGEKPTMNADAGLTIQKISLMVQPAQ</sequence>
<evidence type="ECO:0000259" key="5">
    <source>
        <dbReference type="PROSITE" id="PS00498"/>
    </source>
</evidence>
<dbReference type="Pfam" id="PF25271">
    <property type="entry name" value="DUF7868"/>
    <property type="match status" value="1"/>
</dbReference>
<protein>
    <recommendedName>
        <fullName evidence="4 5">Tyrosinase copper-binding domain-containing protein</fullName>
    </recommendedName>
</protein>